<dbReference type="GeneID" id="115008004"/>
<dbReference type="Gene3D" id="1.10.287.1490">
    <property type="match status" value="1"/>
</dbReference>
<keyword evidence="11 21" id="KW-0472">Membrane</keyword>
<dbReference type="GO" id="GO:1900825">
    <property type="term" value="P:regulation of membrane depolarization during cardiac muscle cell action potential"/>
    <property type="evidence" value="ECO:0007669"/>
    <property type="project" value="TreeGrafter"/>
</dbReference>
<organism evidence="23 24">
    <name type="scientific">Cottoperca gobio</name>
    <name type="common">Frogmouth</name>
    <name type="synonym">Aphritis gobio</name>
    <dbReference type="NCBI Taxonomy" id="56716"/>
    <lineage>
        <taxon>Eukaryota</taxon>
        <taxon>Metazoa</taxon>
        <taxon>Chordata</taxon>
        <taxon>Craniata</taxon>
        <taxon>Vertebrata</taxon>
        <taxon>Euteleostomi</taxon>
        <taxon>Actinopterygii</taxon>
        <taxon>Neopterygii</taxon>
        <taxon>Teleostei</taxon>
        <taxon>Neoteleostei</taxon>
        <taxon>Acanthomorphata</taxon>
        <taxon>Eupercaria</taxon>
        <taxon>Perciformes</taxon>
        <taxon>Notothenioidei</taxon>
        <taxon>Bovichtidae</taxon>
        <taxon>Cottoperca</taxon>
    </lineage>
</organism>
<dbReference type="InterPro" id="IPR051176">
    <property type="entry name" value="Cent_Immune-Sig_Mod"/>
</dbReference>
<dbReference type="PROSITE" id="PS50006">
    <property type="entry name" value="FHA_DOMAIN"/>
    <property type="match status" value="1"/>
</dbReference>
<keyword evidence="6 21" id="KW-0812">Transmembrane</keyword>
<evidence type="ECO:0000256" key="19">
    <source>
        <dbReference type="SAM" id="Coils"/>
    </source>
</evidence>
<dbReference type="CDD" id="cd22679">
    <property type="entry name" value="FHA_SLMAP"/>
    <property type="match status" value="1"/>
</dbReference>
<dbReference type="Proteomes" id="UP000504630">
    <property type="component" value="Chromosome 5"/>
</dbReference>
<comment type="function">
    <text evidence="14">Associates with the striatin-interacting phosphatase and kinase (STRIPAK) core complex, forming the extended (SIKE1:SLMAP)STRIPAK complex. The (SIKE1:SLMAP)STRIPAK complex dephosphorylates STK3 leading to the inhibition of Hippo signaling and the control of cell growth. May play a role during myoblast fusion.</text>
</comment>
<dbReference type="PANTHER" id="PTHR15715">
    <property type="entry name" value="CENTROSOMAL PROTEIN OF 170 KDA"/>
    <property type="match status" value="1"/>
</dbReference>
<evidence type="ECO:0000256" key="17">
    <source>
        <dbReference type="ARBA" id="ARBA00066015"/>
    </source>
</evidence>
<evidence type="ECO:0000256" key="10">
    <source>
        <dbReference type="ARBA" id="ARBA00023128"/>
    </source>
</evidence>
<dbReference type="CTD" id="572011"/>
<evidence type="ECO:0000256" key="6">
    <source>
        <dbReference type="ARBA" id="ARBA00022692"/>
    </source>
</evidence>
<dbReference type="FunFam" id="2.60.200.20:FF:000003">
    <property type="entry name" value="sarcolemmal membrane-associated protein isoform X2"/>
    <property type="match status" value="1"/>
</dbReference>
<feature type="region of interest" description="Disordered" evidence="20">
    <location>
        <begin position="451"/>
        <end position="481"/>
    </location>
</feature>
<dbReference type="AlphaFoldDB" id="A0A6J2PPQ4"/>
<dbReference type="CDD" id="cd21911">
    <property type="entry name" value="CC1_SLMAP"/>
    <property type="match status" value="1"/>
</dbReference>
<dbReference type="InterPro" id="IPR000253">
    <property type="entry name" value="FHA_dom"/>
</dbReference>
<evidence type="ECO:0000256" key="11">
    <source>
        <dbReference type="ARBA" id="ARBA00023136"/>
    </source>
</evidence>
<feature type="coiled-coil region" evidence="19">
    <location>
        <begin position="530"/>
        <end position="582"/>
    </location>
</feature>
<dbReference type="GO" id="GO:0005813">
    <property type="term" value="C:centrosome"/>
    <property type="evidence" value="ECO:0007669"/>
    <property type="project" value="UniProtKB-SubCell"/>
</dbReference>
<evidence type="ECO:0000256" key="4">
    <source>
        <dbReference type="ARBA" id="ARBA00022490"/>
    </source>
</evidence>
<evidence type="ECO:0000256" key="14">
    <source>
        <dbReference type="ARBA" id="ARBA00057671"/>
    </source>
</evidence>
<dbReference type="PANTHER" id="PTHR15715:SF22">
    <property type="entry name" value="SARCOLEMMAL MEMBRANE-ASSOCIATED PROTEIN"/>
    <property type="match status" value="1"/>
</dbReference>
<keyword evidence="3" id="KW-1003">Cell membrane</keyword>
<dbReference type="GO" id="GO:0072659">
    <property type="term" value="P:protein localization to plasma membrane"/>
    <property type="evidence" value="ECO:0007669"/>
    <property type="project" value="TreeGrafter"/>
</dbReference>
<comment type="similarity">
    <text evidence="16">Belongs to the SLMAP family.</text>
</comment>
<evidence type="ECO:0000313" key="23">
    <source>
        <dbReference type="Proteomes" id="UP000504630"/>
    </source>
</evidence>
<evidence type="ECO:0000256" key="9">
    <source>
        <dbReference type="ARBA" id="ARBA00023054"/>
    </source>
</evidence>
<comment type="subunit">
    <text evidence="17">Homodimer. Interacts with myosin. Interacts with SIKE1 and both associate with the STRIPAK core complex composed of PP2A catalytic and scaffolding subunits, the striatins (PP2A regulatory subunits), the striatin-associated proteins MOB4, STRIP1 and STRIP2, PDCD10 and members of the STE20 kinases, such as STK24 and STK26. Interacts (via FHA domain) with STK3 (when phosphorylated); the interaction associates STK3 with the STRIPAK complex.</text>
</comment>
<keyword evidence="8 21" id="KW-1133">Transmembrane helix</keyword>
<evidence type="ECO:0000256" key="5">
    <source>
        <dbReference type="ARBA" id="ARBA00022553"/>
    </source>
</evidence>
<evidence type="ECO:0000259" key="22">
    <source>
        <dbReference type="PROSITE" id="PS50006"/>
    </source>
</evidence>
<evidence type="ECO:0000256" key="3">
    <source>
        <dbReference type="ARBA" id="ARBA00022475"/>
    </source>
</evidence>
<evidence type="ECO:0000256" key="20">
    <source>
        <dbReference type="SAM" id="MobiDB-lite"/>
    </source>
</evidence>
<feature type="domain" description="FHA" evidence="22">
    <location>
        <begin position="28"/>
        <end position="85"/>
    </location>
</feature>
<dbReference type="RefSeq" id="XP_029287087.1">
    <property type="nucleotide sequence ID" value="XM_029431227.1"/>
</dbReference>
<dbReference type="Pfam" id="PF00498">
    <property type="entry name" value="FHA"/>
    <property type="match status" value="1"/>
</dbReference>
<proteinExistence type="inferred from homology"/>
<feature type="coiled-coil region" evidence="19">
    <location>
        <begin position="265"/>
        <end position="380"/>
    </location>
</feature>
<evidence type="ECO:0000256" key="8">
    <source>
        <dbReference type="ARBA" id="ARBA00022989"/>
    </source>
</evidence>
<dbReference type="GO" id="GO:0031966">
    <property type="term" value="C:mitochondrial membrane"/>
    <property type="evidence" value="ECO:0007669"/>
    <property type="project" value="UniProtKB-SubCell"/>
</dbReference>
<evidence type="ECO:0000256" key="18">
    <source>
        <dbReference type="ARBA" id="ARBA00074026"/>
    </source>
</evidence>
<feature type="transmembrane region" description="Helical" evidence="21">
    <location>
        <begin position="806"/>
        <end position="825"/>
    </location>
</feature>
<evidence type="ECO:0000256" key="13">
    <source>
        <dbReference type="ARBA" id="ARBA00046294"/>
    </source>
</evidence>
<sequence length="834" mass="94946">MPSALAVFACRPNSHPFQERHVYLDEPVKIGRSVARCRPAQNNATFDCKVLSRNHALVWFDHKTGKFFLQDTKSSNGTFINSQRLSRGSEESPPCEVLSGDIIQFGVDVTENTRKVTHGCIVSTINLFLPDGMEARRRSDVIQAPLPLPVDKVAANTPSMYSQELFQLSQYLQEALHREQMLEQKLATLQRLLANTQEASESSWQALIDEDRLLSRLEVMGSQLQAYSKSQTEEGIRKELLALQEDKHNYETTAKESLRRVLQEKIEVVRKLSEVERSLSNTEDECTHLKEMSERGQEELRELANKYNAAVNEIKELTDKIKEAEGRQEELTQRGATEKRELELRIEEMEEKEQVLQARIEALQADNDFTNERLAALQDNCHVNNSGGDSTRIQQLIECPPVKQLKETVSASIHKLANFDEVMDAHLQNNQTAEDDILASPDRLKGNLMDAKESDMSDTLSPSKDRSSDDTSDGNMDDQELIEPQNRVALLKAELHRAGLEPGDTEQVIHHLHRELLDAQELANTGKQRCLELQALLEEERRSNSQQTEESTKQIQYLQTQLGKLQADMEALKEQRESTICTTREELYCAQEEIIVLRHAMEAATADREREIIALQADLGIVRSELEHWRETAAKYEGEISRLQGAFTQQQQQQSSTNQLQAECVTLQQQCVCLQQDCDGLRGERETLTDKLHHLETELSSTREQSLVLSSSLESLGKREEVLQDKLGSLENRHLQDACKLKSQLDQAQAHTHTLQREYEDTQSQLLDLRQRYERTEKEKLNIHQELEQCRSNLKLLQDKTSSSGWSPWMPVIAVMVAVTAAVLYPNFSKSSST</sequence>
<evidence type="ECO:0000256" key="1">
    <source>
        <dbReference type="ARBA" id="ARBA00004300"/>
    </source>
</evidence>
<evidence type="ECO:0000256" key="15">
    <source>
        <dbReference type="ARBA" id="ARBA00060409"/>
    </source>
</evidence>
<dbReference type="Gene3D" id="2.60.200.20">
    <property type="match status" value="1"/>
</dbReference>
<evidence type="ECO:0000256" key="21">
    <source>
        <dbReference type="SAM" id="Phobius"/>
    </source>
</evidence>
<evidence type="ECO:0000256" key="12">
    <source>
        <dbReference type="ARBA" id="ARBA00023212"/>
    </source>
</evidence>
<keyword evidence="7" id="KW-0256">Endoplasmic reticulum</keyword>
<dbReference type="SUPFAM" id="SSF49879">
    <property type="entry name" value="SMAD/FHA domain"/>
    <property type="match status" value="1"/>
</dbReference>
<evidence type="ECO:0000256" key="7">
    <source>
        <dbReference type="ARBA" id="ARBA00022824"/>
    </source>
</evidence>
<dbReference type="SMART" id="SM00240">
    <property type="entry name" value="FHA"/>
    <property type="match status" value="1"/>
</dbReference>
<feature type="compositionally biased region" description="Acidic residues" evidence="20">
    <location>
        <begin position="470"/>
        <end position="481"/>
    </location>
</feature>
<dbReference type="GO" id="GO:0005789">
    <property type="term" value="C:endoplasmic reticulum membrane"/>
    <property type="evidence" value="ECO:0007669"/>
    <property type="project" value="UniProtKB-SubCell"/>
</dbReference>
<keyword evidence="9 19" id="KW-0175">Coiled coil</keyword>
<feature type="coiled-coil region" evidence="19">
    <location>
        <begin position="626"/>
        <end position="800"/>
    </location>
</feature>
<gene>
    <name evidence="24" type="primary">slmapa</name>
</gene>
<comment type="subcellular location">
    <subcellularLocation>
        <location evidence="15">Cell membrane</location>
        <location evidence="15">Sarcolemma</location>
        <topology evidence="15">Single-pass type IV membrane protein</topology>
    </subcellularLocation>
    <subcellularLocation>
        <location evidence="1">Cytoplasm</location>
        <location evidence="1">Cytoskeleton</location>
        <location evidence="1">Microtubule organizing center</location>
        <location evidence="1">Centrosome</location>
    </subcellularLocation>
    <subcellularLocation>
        <location evidence="2">Endoplasmic reticulum membrane</location>
        <topology evidence="2">Single-pass membrane protein</topology>
    </subcellularLocation>
    <subcellularLocation>
        <location evidence="13">Mitochondrion membrane</location>
        <topology evidence="13">Single-pass type IV membrane protein</topology>
    </subcellularLocation>
</comment>
<evidence type="ECO:0000256" key="2">
    <source>
        <dbReference type="ARBA" id="ARBA00004389"/>
    </source>
</evidence>
<keyword evidence="12" id="KW-0206">Cytoskeleton</keyword>
<accession>A0A6J2PPQ4</accession>
<evidence type="ECO:0000313" key="24">
    <source>
        <dbReference type="RefSeq" id="XP_029287087.1"/>
    </source>
</evidence>
<keyword evidence="23" id="KW-1185">Reference proteome</keyword>
<protein>
    <recommendedName>
        <fullName evidence="18">Sarcolemmal membrane-associated protein</fullName>
    </recommendedName>
</protein>
<evidence type="ECO:0000256" key="16">
    <source>
        <dbReference type="ARBA" id="ARBA00061687"/>
    </source>
</evidence>
<keyword evidence="4" id="KW-0963">Cytoplasm</keyword>
<name>A0A6J2PPQ4_COTGO</name>
<keyword evidence="5" id="KW-0597">Phosphoprotein</keyword>
<dbReference type="GO" id="GO:0042383">
    <property type="term" value="C:sarcolemma"/>
    <property type="evidence" value="ECO:0007669"/>
    <property type="project" value="UniProtKB-SubCell"/>
</dbReference>
<reference evidence="24" key="1">
    <citation type="submission" date="2025-08" db="UniProtKB">
        <authorList>
            <consortium name="RefSeq"/>
        </authorList>
    </citation>
    <scope>IDENTIFICATION</scope>
</reference>
<keyword evidence="10" id="KW-0496">Mitochondrion</keyword>
<feature type="coiled-coil region" evidence="19">
    <location>
        <begin position="172"/>
        <end position="199"/>
    </location>
</feature>
<dbReference type="InterPro" id="IPR008984">
    <property type="entry name" value="SMAD_FHA_dom_sf"/>
</dbReference>